<feature type="non-terminal residue" evidence="2">
    <location>
        <position position="1"/>
    </location>
</feature>
<reference evidence="2 3" key="1">
    <citation type="submission" date="2024-02" db="EMBL/GenBank/DDBJ databases">
        <authorList>
            <person name="Chen Y."/>
            <person name="Shah S."/>
            <person name="Dougan E. K."/>
            <person name="Thang M."/>
            <person name="Chan C."/>
        </authorList>
    </citation>
    <scope>NUCLEOTIDE SEQUENCE [LARGE SCALE GENOMIC DNA]</scope>
</reference>
<accession>A0ABP0N2T2</accession>
<feature type="region of interest" description="Disordered" evidence="1">
    <location>
        <begin position="81"/>
        <end position="143"/>
    </location>
</feature>
<organism evidence="2 3">
    <name type="scientific">Durusdinium trenchii</name>
    <dbReference type="NCBI Taxonomy" id="1381693"/>
    <lineage>
        <taxon>Eukaryota</taxon>
        <taxon>Sar</taxon>
        <taxon>Alveolata</taxon>
        <taxon>Dinophyceae</taxon>
        <taxon>Suessiales</taxon>
        <taxon>Symbiodiniaceae</taxon>
        <taxon>Durusdinium</taxon>
    </lineage>
</organism>
<dbReference type="Proteomes" id="UP001642464">
    <property type="component" value="Unassembled WGS sequence"/>
</dbReference>
<evidence type="ECO:0000313" key="3">
    <source>
        <dbReference type="Proteomes" id="UP001642464"/>
    </source>
</evidence>
<feature type="compositionally biased region" description="Basic and acidic residues" evidence="1">
    <location>
        <begin position="106"/>
        <end position="127"/>
    </location>
</feature>
<protein>
    <submittedName>
        <fullName evidence="2">Uncharacterized protein</fullName>
    </submittedName>
</protein>
<proteinExistence type="predicted"/>
<dbReference type="EMBL" id="CAXAMM010025869">
    <property type="protein sequence ID" value="CAK9057753.1"/>
    <property type="molecule type" value="Genomic_DNA"/>
</dbReference>
<keyword evidence="3" id="KW-1185">Reference proteome</keyword>
<name>A0ABP0N2T2_9DINO</name>
<sequence length="143" mass="16127">VQPCYETPDDKDATQVVKVPDPYTFNESVGLDIVTVKHNMGDPYQILHVMRLGSLWEDVDGMGWPTSVRDQQPWHLHERVGEERMQVQAGRIGGATSTGQGRTRRWCSERNAPKGDQRYEHDRRVGDADGFGGMPGEDGKMMK</sequence>
<gene>
    <name evidence="2" type="ORF">SCF082_LOCUS30930</name>
</gene>
<feature type="non-terminal residue" evidence="2">
    <location>
        <position position="143"/>
    </location>
</feature>
<evidence type="ECO:0000256" key="1">
    <source>
        <dbReference type="SAM" id="MobiDB-lite"/>
    </source>
</evidence>
<evidence type="ECO:0000313" key="2">
    <source>
        <dbReference type="EMBL" id="CAK9057753.1"/>
    </source>
</evidence>
<comment type="caution">
    <text evidence="2">The sequence shown here is derived from an EMBL/GenBank/DDBJ whole genome shotgun (WGS) entry which is preliminary data.</text>
</comment>